<dbReference type="SUPFAM" id="SSF82693">
    <property type="entry name" value="Multidrug efflux transporter AcrB pore domain, PN1, PN2, PC1 and PC2 subdomains"/>
    <property type="match status" value="3"/>
</dbReference>
<name>A0A562SRG3_9BACT</name>
<reference evidence="2 3" key="1">
    <citation type="journal article" date="2015" name="Stand. Genomic Sci.">
        <title>Genomic Encyclopedia of Bacterial and Archaeal Type Strains, Phase III: the genomes of soil and plant-associated and newly described type strains.</title>
        <authorList>
            <person name="Whitman W.B."/>
            <person name="Woyke T."/>
            <person name="Klenk H.P."/>
            <person name="Zhou Y."/>
            <person name="Lilburn T.G."/>
            <person name="Beck B.J."/>
            <person name="De Vos P."/>
            <person name="Vandamme P."/>
            <person name="Eisen J.A."/>
            <person name="Garrity G."/>
            <person name="Hugenholtz P."/>
            <person name="Kyrpides N.C."/>
        </authorList>
    </citation>
    <scope>NUCLEOTIDE SEQUENCE [LARGE SCALE GENOMIC DNA]</scope>
    <source>
        <strain evidence="2 3">CGMCC 1.7271</strain>
    </source>
</reference>
<keyword evidence="3" id="KW-1185">Reference proteome</keyword>
<dbReference type="Gene3D" id="3.30.70.1440">
    <property type="entry name" value="Multidrug efflux transporter AcrB pore domain"/>
    <property type="match status" value="1"/>
</dbReference>
<dbReference type="PANTHER" id="PTHR32063">
    <property type="match status" value="1"/>
</dbReference>
<feature type="transmembrane region" description="Helical" evidence="1">
    <location>
        <begin position="882"/>
        <end position="902"/>
    </location>
</feature>
<gene>
    <name evidence="2" type="ORF">IQ13_1963</name>
</gene>
<feature type="transmembrane region" description="Helical" evidence="1">
    <location>
        <begin position="857"/>
        <end position="875"/>
    </location>
</feature>
<feature type="transmembrane region" description="Helical" evidence="1">
    <location>
        <begin position="463"/>
        <end position="489"/>
    </location>
</feature>
<dbReference type="InterPro" id="IPR027463">
    <property type="entry name" value="AcrB_DN_DC_subdom"/>
</dbReference>
<organism evidence="2 3">
    <name type="scientific">Lacibacter cauensis</name>
    <dbReference type="NCBI Taxonomy" id="510947"/>
    <lineage>
        <taxon>Bacteria</taxon>
        <taxon>Pseudomonadati</taxon>
        <taxon>Bacteroidota</taxon>
        <taxon>Chitinophagia</taxon>
        <taxon>Chitinophagales</taxon>
        <taxon>Chitinophagaceae</taxon>
        <taxon>Lacibacter</taxon>
    </lineage>
</organism>
<dbReference type="PANTHER" id="PTHR32063:SF28">
    <property type="entry name" value="BLR2861 PROTEIN"/>
    <property type="match status" value="1"/>
</dbReference>
<comment type="caution">
    <text evidence="2">The sequence shown here is derived from an EMBL/GenBank/DDBJ whole genome shotgun (WGS) entry which is preliminary data.</text>
</comment>
<feature type="transmembrane region" description="Helical" evidence="1">
    <location>
        <begin position="338"/>
        <end position="356"/>
    </location>
</feature>
<evidence type="ECO:0000313" key="3">
    <source>
        <dbReference type="Proteomes" id="UP000316167"/>
    </source>
</evidence>
<dbReference type="SUPFAM" id="SSF82866">
    <property type="entry name" value="Multidrug efflux transporter AcrB transmembrane domain"/>
    <property type="match status" value="2"/>
</dbReference>
<evidence type="ECO:0000256" key="1">
    <source>
        <dbReference type="SAM" id="Phobius"/>
    </source>
</evidence>
<dbReference type="Gene3D" id="3.30.2090.10">
    <property type="entry name" value="Multidrug efflux transporter AcrB TolC docking domain, DN and DC subdomains"/>
    <property type="match status" value="2"/>
</dbReference>
<feature type="transmembrane region" description="Helical" evidence="1">
    <location>
        <begin position="908"/>
        <end position="933"/>
    </location>
</feature>
<dbReference type="EMBL" id="VLLE01000003">
    <property type="protein sequence ID" value="TWI83845.1"/>
    <property type="molecule type" value="Genomic_DNA"/>
</dbReference>
<protein>
    <submittedName>
        <fullName evidence="2">Multidrug efflux pump</fullName>
    </submittedName>
</protein>
<dbReference type="GO" id="GO:0042910">
    <property type="term" value="F:xenobiotic transmembrane transporter activity"/>
    <property type="evidence" value="ECO:0007669"/>
    <property type="project" value="TreeGrafter"/>
</dbReference>
<feature type="transmembrane region" description="Helical" evidence="1">
    <location>
        <begin position="527"/>
        <end position="544"/>
    </location>
</feature>
<dbReference type="Gene3D" id="3.30.70.1430">
    <property type="entry name" value="Multidrug efflux transporter AcrB pore domain"/>
    <property type="match status" value="2"/>
</dbReference>
<feature type="transmembrane region" description="Helical" evidence="1">
    <location>
        <begin position="12"/>
        <end position="32"/>
    </location>
</feature>
<dbReference type="GO" id="GO:0005886">
    <property type="term" value="C:plasma membrane"/>
    <property type="evidence" value="ECO:0007669"/>
    <property type="project" value="TreeGrafter"/>
</dbReference>
<dbReference type="Proteomes" id="UP000316167">
    <property type="component" value="Unassembled WGS sequence"/>
</dbReference>
<accession>A0A562SRG3</accession>
<proteinExistence type="predicted"/>
<feature type="transmembrane region" description="Helical" evidence="1">
    <location>
        <begin position="363"/>
        <end position="380"/>
    </location>
</feature>
<dbReference type="Pfam" id="PF00873">
    <property type="entry name" value="ACR_tran"/>
    <property type="match status" value="1"/>
</dbReference>
<dbReference type="OrthoDB" id="9757876at2"/>
<keyword evidence="1" id="KW-1133">Transmembrane helix</keyword>
<sequence>MTISELSLKRPVLAIVMNIMIVLFGVIGFRFLGIRDYPAIDPPNISVRTSYPGANADVIESQITEPLEKSINGIAGVKNITSSSSQGNSNINVEFELGFNLEEAANDVRDKVSQTVRSLPSDLDAPPVVTKADASSDPILSMTIQSESRNPLQVTEYATNNLLERIQTIPGVSTVNIWGEKRYAMRVWFEPEKLLAYNLTAKDVQAALQRENLELPSGKISGNTMELTVRTFGRLNTEEDFNNLIIKNVDGRDIKLKDVGQAILGPENEESVLKESGIPMIALAIVPQPGSNYVAIADEFYKRYEQIKKEVPSDIKLDVGLDQTKFVRKSIAEVEETLVLSFALVVLIIFLFFRDWIVAIRPLIDIPVSLIGAFFIMYLSGFTINVLTLLAIVLATGLVVDDGIVVTENIFKKMEQGMDKYRAAREGSNEIYFAVIATSITLAVVFLPIIFLQGFVGRLFREFGIVVAGAVLISAFVSLTLTPVLNVYLTRKGGLKHGWFYRVTEPFFRSMENGYHKALVAFMRVRWIAWVLIVACGVMIYFIGGKLQSELAPLEDRSQFRLQVTAPEGTSFDAMDAYIDKLNQLIMDSVPENKVLISVTAPGFTGAGSVNSGFVRSLLVDPDQRQRSQQQIVDVINRNLPKYNEGRAFAIQEQTISVNRRGGLPVAFVIQNNNFDKLKAILPKFLEEAQKNPTFNSVDVDLKFNKPELRLNIDRLRASELGVSVTDISELMQLSLSNRRLGYFIKEGKQYQVIGQVLRDDRDDPTDLKNLFVRNAAGQMISVDQFVSFEEETTPPTLYHFNRYKSATISAGLAPGKTIGDGIKEMQAIADKLLDESFNTALSGNSRDFAESSGNTFFAFGLALILIFLVLAAQFESFIDPIVIMVTVPLAIAGALFSLWLFDQTINIFSQIGMIMLIGLVTKNGILIVEFANQKKHAGMLKKPAVIEAATMRLRPILMTSLAMALGALPLALSLGAASTSRIPLGIVIVGGIMFSLILTLFVIPAMYSYLSSKKIKVHEEETETVISKLAD</sequence>
<feature type="transmembrane region" description="Helical" evidence="1">
    <location>
        <begin position="983"/>
        <end position="1008"/>
    </location>
</feature>
<feature type="transmembrane region" description="Helical" evidence="1">
    <location>
        <begin position="386"/>
        <end position="411"/>
    </location>
</feature>
<feature type="transmembrane region" description="Helical" evidence="1">
    <location>
        <begin position="431"/>
        <end position="451"/>
    </location>
</feature>
<evidence type="ECO:0000313" key="2">
    <source>
        <dbReference type="EMBL" id="TWI83845.1"/>
    </source>
</evidence>
<dbReference type="Gene3D" id="1.20.1640.10">
    <property type="entry name" value="Multidrug efflux transporter AcrB transmembrane domain"/>
    <property type="match status" value="2"/>
</dbReference>
<dbReference type="AlphaFoldDB" id="A0A562SRG3"/>
<keyword evidence="1" id="KW-0812">Transmembrane</keyword>
<dbReference type="InterPro" id="IPR001036">
    <property type="entry name" value="Acrflvin-R"/>
</dbReference>
<dbReference type="Gene3D" id="3.30.70.1320">
    <property type="entry name" value="Multidrug efflux transporter AcrB pore domain like"/>
    <property type="match status" value="1"/>
</dbReference>
<dbReference type="RefSeq" id="WP_144886130.1">
    <property type="nucleotide sequence ID" value="NZ_VLLE01000003.1"/>
</dbReference>
<dbReference type="FunFam" id="3.30.70.1430:FF:000001">
    <property type="entry name" value="Efflux pump membrane transporter"/>
    <property type="match status" value="1"/>
</dbReference>
<feature type="transmembrane region" description="Helical" evidence="1">
    <location>
        <begin position="954"/>
        <end position="977"/>
    </location>
</feature>
<keyword evidence="1" id="KW-0472">Membrane</keyword>
<dbReference type="SUPFAM" id="SSF82714">
    <property type="entry name" value="Multidrug efflux transporter AcrB TolC docking domain, DN and DC subdomains"/>
    <property type="match status" value="2"/>
</dbReference>
<dbReference type="PRINTS" id="PR00702">
    <property type="entry name" value="ACRIFLAVINRP"/>
</dbReference>